<dbReference type="GO" id="GO:0016973">
    <property type="term" value="P:poly(A)+ mRNA export from nucleus"/>
    <property type="evidence" value="ECO:0007669"/>
    <property type="project" value="TreeGrafter"/>
</dbReference>
<feature type="compositionally biased region" description="Polar residues" evidence="1">
    <location>
        <begin position="1229"/>
        <end position="1254"/>
    </location>
</feature>
<sequence length="1287" mass="132005">MATAEQGGATGNTTSSSYGGGVAGGKFRKKPFRRQTTPYDRPPTALRGNNTTSSWLTKLVVDPASKLISYGAERFFASVFRKRLPAPPPPQPPEVNDDASGAVEGAIVDNQDSEQEPAGHECSQQINSSSSSRVSELEQLLKQKTFTRSEIVHLTELLQSRAVDMSVPDAGQKNEETASDFGRLQPFASEPLEENRNEGIRSSAVMSTPILNSKVLDDDIASPAELAKAYMGSRPSKVSPSMLGSRRPVGRDEIGLLSSGPFASKSPITSLTKKTSVSLAAPENGFITPRSRGRSAIYNMARTPYSRVHPTSILKGSRLNSNGVAGASMSSSSLSLAENDEKFDSQPMTLKRRSSALDDEIGSVGPIRRIRQKSNLLAPGMAAGSHTKQKLQLIGEAKHKFSKAVVENENGSVPSTSYAHVPSKSNEVAVRILQHLEKLTPKEKSSETKLVAVREKSPVKLAPSVLSGQALRRMEDADSSKLVLDVLDDHKLLDRPNSTLPDARDAISPEQGKVEDSGTKESVMNNDSAVSLKSSRPSSGTADPVVNNGALQAPQKMRAFRMSAQEDTMEQDDNSRSNGFASGLFSEKAGSLKAPFMVSKLSPAEEPMKPTIQQEVNSHSSLISSKRSNLSSPGAVTVGEGNSVIAFPSSKEATAASMSSVAPLPVAAFDKPKEANSFLPLFSFSSKVADKFPALPSDSSKVPESKVESSSSLFGVSPSTGSHGKIRGLDEGGHLNPLKAGGVNGKSDTVPSAVSDGPLVSSPPILFTAASSNDTKQTSTGDALAFPSSTSTANLVPTDTNTSTSATSSGSIFGFSVKPSSPAAPAFRFGASVDQPAAVSGASATNVSEVADPRTKVELDPSSGSSSSRNPTIAAFAASNPGSSSTFGLASSVSYSTGNNVQGSLFATAVKSQLSGAGSVSEATSVQSVPSTSLPLLNMNSSSSFASSLSNSQGFVPNKSFGFSSSASSSDTSTVVPGSGPVSSLPKFGASSTAVSKETAVSSSSGASPAIFTFGLGSSSSTGAVGSGSGAAPPIFSSISSSVSASGINTTSSFSSGTSGIFTFGGISSASSSATNSVSSNGAPSKIFGSNWQSPKSSIFGSTFTSPSPSTGFSFGASSTSAAPANAASMVFNSTGASSSPGFLFGSASTSTSVLPSPSLSINQPVFGNPSISGFGASPGNNDQMNAEDSMAEDPVQSSAPSLPVFGQPSVSPSPSGFTFGSTVASQANPFMFGGQQNQVAPQNPSPFQASGSLEFNAGGSFSLGSGGGDKSGRKIVKINRNKNRKK</sequence>
<feature type="region of interest" description="Disordered" evidence="1">
    <location>
        <begin position="1"/>
        <end position="55"/>
    </location>
</feature>
<feature type="region of interest" description="Disordered" evidence="1">
    <location>
        <begin position="112"/>
        <end position="132"/>
    </location>
</feature>
<feature type="region of interest" description="Disordered" evidence="1">
    <location>
        <begin position="493"/>
        <end position="582"/>
    </location>
</feature>
<dbReference type="GO" id="GO:0005635">
    <property type="term" value="C:nuclear envelope"/>
    <property type="evidence" value="ECO:0007669"/>
    <property type="project" value="TreeGrafter"/>
</dbReference>
<feature type="region of interest" description="Disordered" evidence="1">
    <location>
        <begin position="694"/>
        <end position="808"/>
    </location>
</feature>
<dbReference type="PANTHER" id="PTHR33416">
    <property type="entry name" value="NUCLEAR PORE COMPLEX PROTEIN NUP1"/>
    <property type="match status" value="1"/>
</dbReference>
<organism evidence="2 3">
    <name type="scientific">Sesamum angolense</name>
    <dbReference type="NCBI Taxonomy" id="2727404"/>
    <lineage>
        <taxon>Eukaryota</taxon>
        <taxon>Viridiplantae</taxon>
        <taxon>Streptophyta</taxon>
        <taxon>Embryophyta</taxon>
        <taxon>Tracheophyta</taxon>
        <taxon>Spermatophyta</taxon>
        <taxon>Magnoliopsida</taxon>
        <taxon>eudicotyledons</taxon>
        <taxon>Gunneridae</taxon>
        <taxon>Pentapetalae</taxon>
        <taxon>asterids</taxon>
        <taxon>lamiids</taxon>
        <taxon>Lamiales</taxon>
        <taxon>Pedaliaceae</taxon>
        <taxon>Sesamum</taxon>
    </lineage>
</organism>
<dbReference type="EMBL" id="JACGWL010000016">
    <property type="protein sequence ID" value="KAK4385477.1"/>
    <property type="molecule type" value="Genomic_DNA"/>
</dbReference>
<feature type="region of interest" description="Disordered" evidence="1">
    <location>
        <begin position="843"/>
        <end position="873"/>
    </location>
</feature>
<feature type="compositionally biased region" description="Low complexity" evidence="1">
    <location>
        <begin position="708"/>
        <end position="722"/>
    </location>
</feature>
<feature type="compositionally biased region" description="Low complexity" evidence="1">
    <location>
        <begin position="121"/>
        <end position="132"/>
    </location>
</feature>
<feature type="region of interest" description="Disordered" evidence="1">
    <location>
        <begin position="1229"/>
        <end position="1287"/>
    </location>
</feature>
<dbReference type="Proteomes" id="UP001289374">
    <property type="component" value="Unassembled WGS sequence"/>
</dbReference>
<feature type="compositionally biased region" description="Basic residues" evidence="1">
    <location>
        <begin position="1274"/>
        <end position="1287"/>
    </location>
</feature>
<feature type="compositionally biased region" description="Basic and acidic residues" evidence="1">
    <location>
        <begin position="502"/>
        <end position="519"/>
    </location>
</feature>
<keyword evidence="3" id="KW-1185">Reference proteome</keyword>
<protein>
    <submittedName>
        <fullName evidence="2">Nuclear pore complex protein</fullName>
    </submittedName>
</protein>
<evidence type="ECO:0000256" key="1">
    <source>
        <dbReference type="SAM" id="MobiDB-lite"/>
    </source>
</evidence>
<dbReference type="PANTHER" id="PTHR33416:SF20">
    <property type="entry name" value="NUCLEAR PORE COMPLEX PROTEIN NUP1"/>
    <property type="match status" value="1"/>
</dbReference>
<gene>
    <name evidence="2" type="ORF">Sango_2671700</name>
</gene>
<evidence type="ECO:0000313" key="2">
    <source>
        <dbReference type="EMBL" id="KAK4385477.1"/>
    </source>
</evidence>
<proteinExistence type="predicted"/>
<feature type="region of interest" description="Disordered" evidence="1">
    <location>
        <begin position="1171"/>
        <end position="1200"/>
    </location>
</feature>
<evidence type="ECO:0000313" key="3">
    <source>
        <dbReference type="Proteomes" id="UP001289374"/>
    </source>
</evidence>
<feature type="compositionally biased region" description="Polar residues" evidence="1">
    <location>
        <begin position="769"/>
        <end position="797"/>
    </location>
</feature>
<feature type="compositionally biased region" description="Low complexity" evidence="1">
    <location>
        <begin position="798"/>
        <end position="808"/>
    </location>
</feature>
<reference evidence="2" key="2">
    <citation type="journal article" date="2024" name="Plant">
        <title>Genomic evolution and insights into agronomic trait innovations of Sesamum species.</title>
        <authorList>
            <person name="Miao H."/>
            <person name="Wang L."/>
            <person name="Qu L."/>
            <person name="Liu H."/>
            <person name="Sun Y."/>
            <person name="Le M."/>
            <person name="Wang Q."/>
            <person name="Wei S."/>
            <person name="Zheng Y."/>
            <person name="Lin W."/>
            <person name="Duan Y."/>
            <person name="Cao H."/>
            <person name="Xiong S."/>
            <person name="Wang X."/>
            <person name="Wei L."/>
            <person name="Li C."/>
            <person name="Ma Q."/>
            <person name="Ju M."/>
            <person name="Zhao R."/>
            <person name="Li G."/>
            <person name="Mu C."/>
            <person name="Tian Q."/>
            <person name="Mei H."/>
            <person name="Zhang T."/>
            <person name="Gao T."/>
            <person name="Zhang H."/>
        </authorList>
    </citation>
    <scope>NUCLEOTIDE SEQUENCE</scope>
    <source>
        <strain evidence="2">K16</strain>
    </source>
</reference>
<reference evidence="2" key="1">
    <citation type="submission" date="2020-06" db="EMBL/GenBank/DDBJ databases">
        <authorList>
            <person name="Li T."/>
            <person name="Hu X."/>
            <person name="Zhang T."/>
            <person name="Song X."/>
            <person name="Zhang H."/>
            <person name="Dai N."/>
            <person name="Sheng W."/>
            <person name="Hou X."/>
            <person name="Wei L."/>
        </authorList>
    </citation>
    <scope>NUCLEOTIDE SEQUENCE</scope>
    <source>
        <strain evidence="2">K16</strain>
        <tissue evidence="2">Leaf</tissue>
    </source>
</reference>
<feature type="compositionally biased region" description="Polar residues" evidence="1">
    <location>
        <begin position="520"/>
        <end position="541"/>
    </location>
</feature>
<comment type="caution">
    <text evidence="2">The sequence shown here is derived from an EMBL/GenBank/DDBJ whole genome shotgun (WGS) entry which is preliminary data.</text>
</comment>
<dbReference type="GO" id="GO:0071763">
    <property type="term" value="P:nuclear membrane organization"/>
    <property type="evidence" value="ECO:0007669"/>
    <property type="project" value="TreeGrafter"/>
</dbReference>
<accession>A0AAE1W2E9</accession>
<name>A0AAE1W2E9_9LAMI</name>